<organism evidence="1 2">
    <name type="scientific">Emiliania huxleyi (strain CCMP1516)</name>
    <dbReference type="NCBI Taxonomy" id="280463"/>
    <lineage>
        <taxon>Eukaryota</taxon>
        <taxon>Haptista</taxon>
        <taxon>Haptophyta</taxon>
        <taxon>Prymnesiophyceae</taxon>
        <taxon>Isochrysidales</taxon>
        <taxon>Noelaerhabdaceae</taxon>
        <taxon>Emiliania</taxon>
    </lineage>
</organism>
<protein>
    <submittedName>
        <fullName evidence="1">Uncharacterized protein</fullName>
    </submittedName>
</protein>
<reference evidence="1" key="2">
    <citation type="submission" date="2024-10" db="UniProtKB">
        <authorList>
            <consortium name="EnsemblProtists"/>
        </authorList>
    </citation>
    <scope>IDENTIFICATION</scope>
</reference>
<evidence type="ECO:0000313" key="2">
    <source>
        <dbReference type="Proteomes" id="UP000013827"/>
    </source>
</evidence>
<name>A0A0D3K1L1_EMIH1</name>
<dbReference type="KEGG" id="ehx:EMIHUDRAFT_233731"/>
<accession>A0A0D3K1L1</accession>
<dbReference type="HOGENOM" id="CLU_3000448_0_0_1"/>
<keyword evidence="2" id="KW-1185">Reference proteome</keyword>
<reference evidence="2" key="1">
    <citation type="journal article" date="2013" name="Nature">
        <title>Pan genome of the phytoplankton Emiliania underpins its global distribution.</title>
        <authorList>
            <person name="Read B.A."/>
            <person name="Kegel J."/>
            <person name="Klute M.J."/>
            <person name="Kuo A."/>
            <person name="Lefebvre S.C."/>
            <person name="Maumus F."/>
            <person name="Mayer C."/>
            <person name="Miller J."/>
            <person name="Monier A."/>
            <person name="Salamov A."/>
            <person name="Young J."/>
            <person name="Aguilar M."/>
            <person name="Claverie J.M."/>
            <person name="Frickenhaus S."/>
            <person name="Gonzalez K."/>
            <person name="Herman E.K."/>
            <person name="Lin Y.C."/>
            <person name="Napier J."/>
            <person name="Ogata H."/>
            <person name="Sarno A.F."/>
            <person name="Shmutz J."/>
            <person name="Schroeder D."/>
            <person name="de Vargas C."/>
            <person name="Verret F."/>
            <person name="von Dassow P."/>
            <person name="Valentin K."/>
            <person name="Van de Peer Y."/>
            <person name="Wheeler G."/>
            <person name="Dacks J.B."/>
            <person name="Delwiche C.F."/>
            <person name="Dyhrman S.T."/>
            <person name="Glockner G."/>
            <person name="John U."/>
            <person name="Richards T."/>
            <person name="Worden A.Z."/>
            <person name="Zhang X."/>
            <person name="Grigoriev I.V."/>
            <person name="Allen A.E."/>
            <person name="Bidle K."/>
            <person name="Borodovsky M."/>
            <person name="Bowler C."/>
            <person name="Brownlee C."/>
            <person name="Cock J.M."/>
            <person name="Elias M."/>
            <person name="Gladyshev V.N."/>
            <person name="Groth M."/>
            <person name="Guda C."/>
            <person name="Hadaegh A."/>
            <person name="Iglesias-Rodriguez M.D."/>
            <person name="Jenkins J."/>
            <person name="Jones B.M."/>
            <person name="Lawson T."/>
            <person name="Leese F."/>
            <person name="Lindquist E."/>
            <person name="Lobanov A."/>
            <person name="Lomsadze A."/>
            <person name="Malik S.B."/>
            <person name="Marsh M.E."/>
            <person name="Mackinder L."/>
            <person name="Mock T."/>
            <person name="Mueller-Roeber B."/>
            <person name="Pagarete A."/>
            <person name="Parker M."/>
            <person name="Probert I."/>
            <person name="Quesneville H."/>
            <person name="Raines C."/>
            <person name="Rensing S.A."/>
            <person name="Riano-Pachon D.M."/>
            <person name="Richier S."/>
            <person name="Rokitta S."/>
            <person name="Shiraiwa Y."/>
            <person name="Soanes D.M."/>
            <person name="van der Giezen M."/>
            <person name="Wahlund T.M."/>
            <person name="Williams B."/>
            <person name="Wilson W."/>
            <person name="Wolfe G."/>
            <person name="Wurch L.L."/>
        </authorList>
    </citation>
    <scope>NUCLEOTIDE SEQUENCE</scope>
</reference>
<dbReference type="RefSeq" id="XP_005782075.1">
    <property type="nucleotide sequence ID" value="XM_005782018.1"/>
</dbReference>
<dbReference type="AlphaFoldDB" id="A0A0D3K1L1"/>
<dbReference type="EnsemblProtists" id="EOD29646">
    <property type="protein sequence ID" value="EOD29646"/>
    <property type="gene ID" value="EMIHUDRAFT_233731"/>
</dbReference>
<dbReference type="Proteomes" id="UP000013827">
    <property type="component" value="Unassembled WGS sequence"/>
</dbReference>
<dbReference type="PaxDb" id="2903-EOD29646"/>
<evidence type="ECO:0000313" key="1">
    <source>
        <dbReference type="EnsemblProtists" id="EOD29646"/>
    </source>
</evidence>
<dbReference type="GeneID" id="17274921"/>
<proteinExistence type="predicted"/>
<sequence>MLWFPDLTQHDPYYMLPVLSGLSLLAYSSTQARAAPALDPLLRRHAADADGGLILRE</sequence>